<keyword evidence="2" id="KW-1185">Reference proteome</keyword>
<dbReference type="EMBL" id="ANFM02000006">
    <property type="protein sequence ID" value="EOD81209.1"/>
    <property type="molecule type" value="Genomic_DNA"/>
</dbReference>
<organism evidence="1 2">
    <name type="scientific">Grimontia indica</name>
    <dbReference type="NCBI Taxonomy" id="1056512"/>
    <lineage>
        <taxon>Bacteria</taxon>
        <taxon>Pseudomonadati</taxon>
        <taxon>Pseudomonadota</taxon>
        <taxon>Gammaproteobacteria</taxon>
        <taxon>Vibrionales</taxon>
        <taxon>Vibrionaceae</taxon>
        <taxon>Grimontia</taxon>
    </lineage>
</organism>
<name>R1GYM6_9GAMM</name>
<gene>
    <name evidence="1" type="ORF">D515_04110</name>
</gene>
<accession>R1GYM6</accession>
<dbReference type="AlphaFoldDB" id="R1GYM6"/>
<reference evidence="1 2" key="1">
    <citation type="journal article" date="2014" name="PLoS ONE">
        <title>Grimontia indica AK16(T), sp. nov., Isolated from a Seawater Sample Reports the Presence of Pathogenic Genes Similar to Vibrio Genus.</title>
        <authorList>
            <person name="Singh A."/>
            <person name="Vaidya B."/>
            <person name="Khatri I."/>
            <person name="Srinivas T.N."/>
            <person name="Subramanian S."/>
            <person name="Korpole S."/>
            <person name="Pinnaka A.K."/>
        </authorList>
    </citation>
    <scope>NUCLEOTIDE SEQUENCE [LARGE SCALE GENOMIC DNA]</scope>
    <source>
        <strain evidence="1 2">AK16</strain>
    </source>
</reference>
<dbReference type="Proteomes" id="UP000011223">
    <property type="component" value="Unassembled WGS sequence"/>
</dbReference>
<evidence type="ECO:0000313" key="2">
    <source>
        <dbReference type="Proteomes" id="UP000011223"/>
    </source>
</evidence>
<protein>
    <submittedName>
        <fullName evidence="1">Uncharacterized protein</fullName>
    </submittedName>
</protein>
<sequence length="40" mass="4559">MLSFLSPLKSNRDKTLASQPVVDGFLRDHAKIVSYLRLIE</sequence>
<proteinExistence type="predicted"/>
<evidence type="ECO:0000313" key="1">
    <source>
        <dbReference type="EMBL" id="EOD81209.1"/>
    </source>
</evidence>
<comment type="caution">
    <text evidence="1">The sequence shown here is derived from an EMBL/GenBank/DDBJ whole genome shotgun (WGS) entry which is preliminary data.</text>
</comment>